<evidence type="ECO:0000256" key="2">
    <source>
        <dbReference type="ARBA" id="ARBA00003194"/>
    </source>
</evidence>
<dbReference type="InterPro" id="IPR016357">
    <property type="entry name" value="Transferrin"/>
</dbReference>
<evidence type="ECO:0000256" key="6">
    <source>
        <dbReference type="ARBA" id="ARBA00022496"/>
    </source>
</evidence>
<dbReference type="PRINTS" id="PR00422">
    <property type="entry name" value="TRANSFERRIN"/>
</dbReference>
<organism evidence="22 23">
    <name type="scientific">Erinaceus europaeus</name>
    <name type="common">Western European hedgehog</name>
    <dbReference type="NCBI Taxonomy" id="9365"/>
    <lineage>
        <taxon>Eukaryota</taxon>
        <taxon>Metazoa</taxon>
        <taxon>Chordata</taxon>
        <taxon>Craniata</taxon>
        <taxon>Vertebrata</taxon>
        <taxon>Euteleostomi</taxon>
        <taxon>Mammalia</taxon>
        <taxon>Eutheria</taxon>
        <taxon>Laurasiatheria</taxon>
        <taxon>Eulipotyphla</taxon>
        <taxon>Erinaceidae</taxon>
        <taxon>Erinaceinae</taxon>
        <taxon>Erinaceus</taxon>
    </lineage>
</organism>
<keyword evidence="5" id="KW-0813">Transport</keyword>
<comment type="function">
    <text evidence="2">The lactotransferrin transferrin-like domain 1 functions as a serine protease of the peptidase S60 family that cuts arginine rich regions. This function contributes to the antimicrobial activity. Shows a preferential cleavage at -Arg-Ser-Arg-Arg-|- and -Arg-Arg-Ser-Arg-|-, and of Z-Phe-Arg-|-aminomethylcoumarin sites.</text>
</comment>
<dbReference type="PANTHER" id="PTHR11485">
    <property type="entry name" value="TRANSFERRIN"/>
    <property type="match status" value="1"/>
</dbReference>
<dbReference type="SMART" id="SM00094">
    <property type="entry name" value="TR_FER"/>
    <property type="match status" value="2"/>
</dbReference>
<feature type="domain" description="Transferrin-like" evidence="21">
    <location>
        <begin position="1"/>
        <end position="302"/>
    </location>
</feature>
<keyword evidence="13" id="KW-0720">Serine protease</keyword>
<proteinExistence type="inferred from homology"/>
<keyword evidence="16" id="KW-0408">Iron</keyword>
<dbReference type="InterPro" id="IPR018195">
    <property type="entry name" value="Transferrin_Fe_BS"/>
</dbReference>
<evidence type="ECO:0000256" key="20">
    <source>
        <dbReference type="PIRNR" id="PIRNR002549"/>
    </source>
</evidence>
<keyword evidence="10" id="KW-0732">Signal</keyword>
<evidence type="ECO:0000256" key="12">
    <source>
        <dbReference type="ARBA" id="ARBA00022801"/>
    </source>
</evidence>
<evidence type="ECO:0000256" key="7">
    <source>
        <dbReference type="ARBA" id="ARBA00022525"/>
    </source>
</evidence>
<keyword evidence="11" id="KW-0677">Repeat</keyword>
<evidence type="ECO:0000313" key="23">
    <source>
        <dbReference type="RefSeq" id="XP_060060837.1"/>
    </source>
</evidence>
<dbReference type="PIRSF" id="PIRSF002549">
    <property type="entry name" value="Transferrin"/>
    <property type="match status" value="1"/>
</dbReference>
<dbReference type="SUPFAM" id="SSF53850">
    <property type="entry name" value="Periplasmic binding protein-like II"/>
    <property type="match status" value="2"/>
</dbReference>
<keyword evidence="12" id="KW-0378">Hydrolase</keyword>
<feature type="domain" description="Transferrin-like" evidence="21">
    <location>
        <begin position="314"/>
        <end position="641"/>
    </location>
</feature>
<keyword evidence="17" id="KW-0406">Ion transport</keyword>
<evidence type="ECO:0000256" key="11">
    <source>
        <dbReference type="ARBA" id="ARBA00022737"/>
    </source>
</evidence>
<evidence type="ECO:0000256" key="15">
    <source>
        <dbReference type="ARBA" id="ARBA00022859"/>
    </source>
</evidence>
<dbReference type="GeneID" id="103120957"/>
<sequence length="656" mass="72850">MMEWASLHVTCSRRLSYYHCFQAIDENKADAMLIEHSLLFDALQHGYRLRPLVAEVYGTKEQPRTHYYAVALARKGSKFQMNQLRGLRSCHTGFNTYSGWTRPINVLQPYLNWTGKPETLESTVSKFFSASCVPCVDEKKFPTLCSLCVGKGPKKCVCSTREPYFGFQGAFKCLKNEDGDVAFVRDTTVFDALPNQANRAEYELLCPDNTRKSVDKFRDCNLGRAPAFVVVGRTVNGKEDLIWELLQRAQESNLYKTVDSEGRLKELLFTKSAIGFMKIPQKVDIGLYLSFGYLDDIRSLTLEPLELQQWQNRIMWCAVGDAEMSKCEKWSKASKGKVLCEWASSPEECITKLKKGDADAVTLDGGLVHIAGKCGLVPVLAESTNPQNAPDCVEAPAEGYFSVAVVRKSDPDITWKTLKGTKSCHTVVDSSEGWNIPLNQLLSMTGECQLGSFFNESCVPGSDPKSNLCALCVGNNAGQHKCAPNSEERYYGDSGALRCLAEKAGDIAFVTDITVLHNTNGRNTEVWAQKLLAENFELLCPDSSRKPVTEAASCHLGRAPSHAVVSRKDKAELLERVLLKQLAQFGKGGTDCPGKFCLFKSETKNLLFNDNTICLAKLQNKKTYDKFLGAEYIKAISNIKKCSYSGLLEACEFLSS</sequence>
<gene>
    <name evidence="23" type="primary">LTF</name>
</gene>
<keyword evidence="22" id="KW-1185">Reference proteome</keyword>
<evidence type="ECO:0000256" key="1">
    <source>
        <dbReference type="ARBA" id="ARBA00002831"/>
    </source>
</evidence>
<comment type="function">
    <text evidence="1">Transferrins are iron binding transport proteins which can bind two Fe(3+) ions in association with the binding of an anion, usually bicarbonate.</text>
</comment>
<evidence type="ECO:0000313" key="22">
    <source>
        <dbReference type="Proteomes" id="UP001652624"/>
    </source>
</evidence>
<keyword evidence="19" id="KW-0325">Glycoprotein</keyword>
<reference evidence="23" key="1">
    <citation type="submission" date="2025-08" db="UniProtKB">
        <authorList>
            <consortium name="RefSeq"/>
        </authorList>
    </citation>
    <scope>IDENTIFICATION</scope>
</reference>
<evidence type="ECO:0000256" key="3">
    <source>
        <dbReference type="ARBA" id="ARBA00004613"/>
    </source>
</evidence>
<evidence type="ECO:0000256" key="18">
    <source>
        <dbReference type="ARBA" id="ARBA00023157"/>
    </source>
</evidence>
<dbReference type="Proteomes" id="UP001652624">
    <property type="component" value="Chromosome 12"/>
</dbReference>
<evidence type="ECO:0000256" key="19">
    <source>
        <dbReference type="ARBA" id="ARBA00023180"/>
    </source>
</evidence>
<evidence type="ECO:0000256" key="5">
    <source>
        <dbReference type="ARBA" id="ARBA00022448"/>
    </source>
</evidence>
<accession>A0ABM3YID6</accession>
<evidence type="ECO:0000256" key="13">
    <source>
        <dbReference type="ARBA" id="ARBA00022825"/>
    </source>
</evidence>
<keyword evidence="7" id="KW-0964">Secreted</keyword>
<evidence type="ECO:0000256" key="10">
    <source>
        <dbReference type="ARBA" id="ARBA00022729"/>
    </source>
</evidence>
<keyword evidence="15" id="KW-0391">Immunity</keyword>
<dbReference type="PROSITE" id="PS00205">
    <property type="entry name" value="TRANSFERRIN_LIKE_1"/>
    <property type="match status" value="1"/>
</dbReference>
<evidence type="ECO:0000256" key="8">
    <source>
        <dbReference type="ARBA" id="ARBA00022670"/>
    </source>
</evidence>
<evidence type="ECO:0000259" key="21">
    <source>
        <dbReference type="PROSITE" id="PS51408"/>
    </source>
</evidence>
<evidence type="ECO:0000256" key="14">
    <source>
        <dbReference type="ARBA" id="ARBA00022855"/>
    </source>
</evidence>
<dbReference type="PANTHER" id="PTHR11485:SF55">
    <property type="entry name" value="LACTOTRANSFERRIN"/>
    <property type="match status" value="1"/>
</dbReference>
<keyword evidence="9" id="KW-0479">Metal-binding</keyword>
<protein>
    <recommendedName>
        <fullName evidence="4">Lactotransferrin</fullName>
    </recommendedName>
</protein>
<keyword evidence="6" id="KW-0410">Iron transport</keyword>
<keyword evidence="14" id="KW-0892">Osteogenesis</keyword>
<dbReference type="Pfam" id="PF00405">
    <property type="entry name" value="Transferrin"/>
    <property type="match status" value="2"/>
</dbReference>
<dbReference type="RefSeq" id="XP_060060837.1">
    <property type="nucleotide sequence ID" value="XM_060204854.1"/>
</dbReference>
<evidence type="ECO:0000256" key="4">
    <source>
        <dbReference type="ARBA" id="ARBA00018107"/>
    </source>
</evidence>
<comment type="similarity">
    <text evidence="20">Belongs to the transferrin family.</text>
</comment>
<evidence type="ECO:0000256" key="9">
    <source>
        <dbReference type="ARBA" id="ARBA00022723"/>
    </source>
</evidence>
<evidence type="ECO:0000256" key="16">
    <source>
        <dbReference type="ARBA" id="ARBA00023004"/>
    </source>
</evidence>
<dbReference type="PROSITE" id="PS51408">
    <property type="entry name" value="TRANSFERRIN_LIKE_4"/>
    <property type="match status" value="2"/>
</dbReference>
<keyword evidence="8" id="KW-0645">Protease</keyword>
<name>A0ABM3YID6_ERIEU</name>
<keyword evidence="18" id="KW-1015">Disulfide bond</keyword>
<evidence type="ECO:0000256" key="17">
    <source>
        <dbReference type="ARBA" id="ARBA00023065"/>
    </source>
</evidence>
<comment type="subcellular location">
    <subcellularLocation>
        <location evidence="3">Secreted</location>
    </subcellularLocation>
</comment>
<dbReference type="InterPro" id="IPR001156">
    <property type="entry name" value="Transferrin-like_dom"/>
</dbReference>
<dbReference type="Gene3D" id="3.40.190.10">
    <property type="entry name" value="Periplasmic binding protein-like II"/>
    <property type="match status" value="4"/>
</dbReference>